<feature type="domain" description="Helicase C-terminal" evidence="12">
    <location>
        <begin position="304"/>
        <end position="474"/>
    </location>
</feature>
<keyword evidence="14" id="KW-1185">Reference proteome</keyword>
<dbReference type="Gene3D" id="3.40.50.300">
    <property type="entry name" value="P-loop containing nucleotide triphosphate hydrolases"/>
    <property type="match status" value="2"/>
</dbReference>
<dbReference type="EC" id="3.6.4.13" evidence="9"/>
<evidence type="ECO:0000256" key="3">
    <source>
        <dbReference type="ARBA" id="ARBA00022806"/>
    </source>
</evidence>
<evidence type="ECO:0000256" key="6">
    <source>
        <dbReference type="ARBA" id="ARBA00024357"/>
    </source>
</evidence>
<dbReference type="InterPro" id="IPR025313">
    <property type="entry name" value="SPB4-like_CTE"/>
</dbReference>
<dbReference type="PANTHER" id="PTHR24031">
    <property type="entry name" value="RNA HELICASE"/>
    <property type="match status" value="1"/>
</dbReference>
<keyword evidence="5 9" id="KW-0694">RNA-binding</keyword>
<evidence type="ECO:0000256" key="4">
    <source>
        <dbReference type="ARBA" id="ARBA00022840"/>
    </source>
</evidence>
<comment type="function">
    <text evidence="9">RNA helicase.</text>
</comment>
<dbReference type="Pfam" id="PF00270">
    <property type="entry name" value="DEAD"/>
    <property type="match status" value="1"/>
</dbReference>
<dbReference type="FunFam" id="3.40.50.300:FF:000379">
    <property type="entry name" value="RNA helicase"/>
    <property type="match status" value="1"/>
</dbReference>
<dbReference type="SMART" id="SM00487">
    <property type="entry name" value="DEXDc"/>
    <property type="match status" value="1"/>
</dbReference>
<accession>A0ABD6E8D1</accession>
<dbReference type="SMART" id="SM00490">
    <property type="entry name" value="HELICc"/>
    <property type="match status" value="1"/>
</dbReference>
<comment type="domain">
    <text evidence="9">The Q motif is unique to and characteristic of the DEAD box family of RNA helicases and controls ATP binding and hydrolysis.</text>
</comment>
<dbReference type="GO" id="GO:0016787">
    <property type="term" value="F:hydrolase activity"/>
    <property type="evidence" value="ECO:0007669"/>
    <property type="project" value="UniProtKB-KW"/>
</dbReference>
<dbReference type="PROSITE" id="PS00039">
    <property type="entry name" value="DEAD_ATP_HELICASE"/>
    <property type="match status" value="1"/>
</dbReference>
<evidence type="ECO:0000256" key="10">
    <source>
        <dbReference type="SAM" id="MobiDB-lite"/>
    </source>
</evidence>
<dbReference type="CDD" id="cd17942">
    <property type="entry name" value="DEADc_DDX18"/>
    <property type="match status" value="1"/>
</dbReference>
<evidence type="ECO:0000259" key="11">
    <source>
        <dbReference type="PROSITE" id="PS51192"/>
    </source>
</evidence>
<dbReference type="GO" id="GO:0005524">
    <property type="term" value="F:ATP binding"/>
    <property type="evidence" value="ECO:0007669"/>
    <property type="project" value="UniProtKB-UniRule"/>
</dbReference>
<keyword evidence="2 8" id="KW-0378">Hydrolase</keyword>
<keyword evidence="1 8" id="KW-0547">Nucleotide-binding</keyword>
<dbReference type="GO" id="GO:0043186">
    <property type="term" value="C:P granule"/>
    <property type="evidence" value="ECO:0007669"/>
    <property type="project" value="UniProtKB-ARBA"/>
</dbReference>
<sequence>MVNVEKKVFKRKIKRMQEATKPKKVRPVKEAVTNAEQSEKKEDVHSEEPKQENVASDYQSKAESVFEDATKYLSTTRFDSLADAVSKETLDAVSSMGFVNMTSIQAKCIRPLLEGKDVLGAAKTGSGKTLAFLIPAVELLVKLNWKIYNGTGVLIISPTRELSMQTYGVLSELLEKHPSLTHGLVMGGANRQAEAQKLERGVNFLVATPGRLLDHLKNTEDFVIKNLKCLIIDEADRILDIGFELEMQHILRLLPKKRQTMFFSATQTPKVDELIKVAFRADPIRIGLDPKENSEEDSMATVSGLQQGYVVCPSDKRLLLLFTFLKKNRSKKIMVFFSSCNSVKFHNELFNYIDLPVQCIHGKQKQQKRTCTFFSFCQADSGILLCTDVAARGLDIPRVDWIIQYDPPDEPREYIHRVGRTARGEDGTGHALILLRPEELGFLRYLKQARVVLNEFEFSWNKVANIQSQLEKLISQNYYLNKSAKEAYKCYVRAYDSHSLKTIFDVSTLDLIAVSKSFGFSVPPFVDLPISHKPKVEVRSKLSGAGYRKKNTKAFMQIRK</sequence>
<feature type="compositionally biased region" description="Basic and acidic residues" evidence="10">
    <location>
        <begin position="37"/>
        <end position="51"/>
    </location>
</feature>
<protein>
    <recommendedName>
        <fullName evidence="9">ATP-dependent RNA helicase</fullName>
        <ecNumber evidence="9">3.6.4.13</ecNumber>
    </recommendedName>
</protein>
<dbReference type="InterPro" id="IPR014001">
    <property type="entry name" value="Helicase_ATP-bd"/>
</dbReference>
<comment type="catalytic activity">
    <reaction evidence="7 9">
        <text>ATP + H2O = ADP + phosphate + H(+)</text>
        <dbReference type="Rhea" id="RHEA:13065"/>
        <dbReference type="ChEBI" id="CHEBI:15377"/>
        <dbReference type="ChEBI" id="CHEBI:15378"/>
        <dbReference type="ChEBI" id="CHEBI:30616"/>
        <dbReference type="ChEBI" id="CHEBI:43474"/>
        <dbReference type="ChEBI" id="CHEBI:456216"/>
        <dbReference type="EC" id="3.6.4.13"/>
    </reaction>
</comment>
<dbReference type="InterPro" id="IPR011545">
    <property type="entry name" value="DEAD/DEAH_box_helicase_dom"/>
</dbReference>
<evidence type="ECO:0000259" key="12">
    <source>
        <dbReference type="PROSITE" id="PS51194"/>
    </source>
</evidence>
<dbReference type="EMBL" id="JBGFUD010001472">
    <property type="protein sequence ID" value="MFH4976334.1"/>
    <property type="molecule type" value="Genomic_DNA"/>
</dbReference>
<evidence type="ECO:0000256" key="9">
    <source>
        <dbReference type="RuleBase" id="RU365068"/>
    </source>
</evidence>
<comment type="caution">
    <text evidence="13">The sequence shown here is derived from an EMBL/GenBank/DDBJ whole genome shotgun (WGS) entry which is preliminary data.</text>
</comment>
<dbReference type="InterPro" id="IPR044773">
    <property type="entry name" value="DDX18/Has1_DEADc"/>
</dbReference>
<comment type="similarity">
    <text evidence="6">Belongs to the DEAD box helicase family. DDX18/HAS1 subfamily.</text>
</comment>
<keyword evidence="3 8" id="KW-0347">Helicase</keyword>
<reference evidence="13 14" key="1">
    <citation type="submission" date="2024-08" db="EMBL/GenBank/DDBJ databases">
        <title>Gnathostoma spinigerum genome.</title>
        <authorList>
            <person name="Gonzalez-Bertolin B."/>
            <person name="Monzon S."/>
            <person name="Zaballos A."/>
            <person name="Jimenez P."/>
            <person name="Dekumyoy P."/>
            <person name="Varona S."/>
            <person name="Cuesta I."/>
            <person name="Sumanam S."/>
            <person name="Adisakwattana P."/>
            <person name="Gasser R.B."/>
            <person name="Hernandez-Gonzalez A."/>
            <person name="Young N.D."/>
            <person name="Perteguer M.J."/>
        </authorList>
    </citation>
    <scope>NUCLEOTIDE SEQUENCE [LARGE SCALE GENOMIC DNA]</scope>
    <source>
        <strain evidence="13">AL3</strain>
        <tissue evidence="13">Liver</tissue>
    </source>
</reference>
<name>A0ABD6E8D1_9BILA</name>
<dbReference type="Pfam" id="PF13959">
    <property type="entry name" value="CTE_SPB4"/>
    <property type="match status" value="1"/>
</dbReference>
<evidence type="ECO:0000313" key="14">
    <source>
        <dbReference type="Proteomes" id="UP001608902"/>
    </source>
</evidence>
<evidence type="ECO:0000256" key="1">
    <source>
        <dbReference type="ARBA" id="ARBA00022741"/>
    </source>
</evidence>
<evidence type="ECO:0000256" key="7">
    <source>
        <dbReference type="ARBA" id="ARBA00047984"/>
    </source>
</evidence>
<dbReference type="InterPro" id="IPR000629">
    <property type="entry name" value="RNA-helicase_DEAD-box_CS"/>
</dbReference>
<proteinExistence type="inferred from homology"/>
<dbReference type="PROSITE" id="PS51194">
    <property type="entry name" value="HELICASE_CTER"/>
    <property type="match status" value="1"/>
</dbReference>
<dbReference type="CDD" id="cd18787">
    <property type="entry name" value="SF2_C_DEAD"/>
    <property type="match status" value="1"/>
</dbReference>
<dbReference type="SUPFAM" id="SSF52540">
    <property type="entry name" value="P-loop containing nucleoside triphosphate hydrolases"/>
    <property type="match status" value="1"/>
</dbReference>
<feature type="region of interest" description="Disordered" evidence="10">
    <location>
        <begin position="15"/>
        <end position="58"/>
    </location>
</feature>
<gene>
    <name evidence="13" type="ORF">AB6A40_003043</name>
</gene>
<dbReference type="GO" id="GO:0003724">
    <property type="term" value="F:RNA helicase activity"/>
    <property type="evidence" value="ECO:0007669"/>
    <property type="project" value="UniProtKB-EC"/>
</dbReference>
<organism evidence="13 14">
    <name type="scientific">Gnathostoma spinigerum</name>
    <dbReference type="NCBI Taxonomy" id="75299"/>
    <lineage>
        <taxon>Eukaryota</taxon>
        <taxon>Metazoa</taxon>
        <taxon>Ecdysozoa</taxon>
        <taxon>Nematoda</taxon>
        <taxon>Chromadorea</taxon>
        <taxon>Rhabditida</taxon>
        <taxon>Spirurina</taxon>
        <taxon>Gnathostomatomorpha</taxon>
        <taxon>Gnathostomatoidea</taxon>
        <taxon>Gnathostomatidae</taxon>
        <taxon>Gnathostoma</taxon>
    </lineage>
</organism>
<dbReference type="InterPro" id="IPR027417">
    <property type="entry name" value="P-loop_NTPase"/>
</dbReference>
<dbReference type="PROSITE" id="PS51192">
    <property type="entry name" value="HELICASE_ATP_BIND_1"/>
    <property type="match status" value="1"/>
</dbReference>
<evidence type="ECO:0000313" key="13">
    <source>
        <dbReference type="EMBL" id="MFH4976334.1"/>
    </source>
</evidence>
<dbReference type="Pfam" id="PF00271">
    <property type="entry name" value="Helicase_C"/>
    <property type="match status" value="1"/>
</dbReference>
<evidence type="ECO:0000256" key="8">
    <source>
        <dbReference type="RuleBase" id="RU000492"/>
    </source>
</evidence>
<dbReference type="SMART" id="SM01178">
    <property type="entry name" value="DUF4217"/>
    <property type="match status" value="1"/>
</dbReference>
<evidence type="ECO:0000256" key="5">
    <source>
        <dbReference type="ARBA" id="ARBA00022884"/>
    </source>
</evidence>
<feature type="domain" description="Helicase ATP-binding" evidence="11">
    <location>
        <begin position="109"/>
        <end position="285"/>
    </location>
</feature>
<dbReference type="InterPro" id="IPR001650">
    <property type="entry name" value="Helicase_C-like"/>
</dbReference>
<keyword evidence="4 8" id="KW-0067">ATP-binding</keyword>
<dbReference type="Proteomes" id="UP001608902">
    <property type="component" value="Unassembled WGS sequence"/>
</dbReference>
<dbReference type="GO" id="GO:0003723">
    <property type="term" value="F:RNA binding"/>
    <property type="evidence" value="ECO:0007669"/>
    <property type="project" value="UniProtKB-UniRule"/>
</dbReference>
<evidence type="ECO:0000256" key="2">
    <source>
        <dbReference type="ARBA" id="ARBA00022801"/>
    </source>
</evidence>
<dbReference type="AlphaFoldDB" id="A0ABD6E8D1"/>